<dbReference type="PROSITE" id="PS51918">
    <property type="entry name" value="RADICAL_SAM"/>
    <property type="match status" value="1"/>
</dbReference>
<evidence type="ECO:0000256" key="7">
    <source>
        <dbReference type="ARBA" id="ARBA00023014"/>
    </source>
</evidence>
<feature type="binding site" evidence="12">
    <location>
        <position position="78"/>
    </location>
    <ligand>
        <name>S-adenosyl-L-methionine</name>
        <dbReference type="ChEBI" id="CHEBI:59789"/>
    </ligand>
</feature>
<dbReference type="SFLD" id="SFLDS00029">
    <property type="entry name" value="Radical_SAM"/>
    <property type="match status" value="1"/>
</dbReference>
<dbReference type="EMBL" id="JBHSHJ010000004">
    <property type="protein sequence ID" value="MFC4788809.1"/>
    <property type="molecule type" value="Genomic_DNA"/>
</dbReference>
<evidence type="ECO:0000256" key="9">
    <source>
        <dbReference type="ARBA" id="ARBA00023150"/>
    </source>
</evidence>
<feature type="binding site" evidence="12">
    <location>
        <position position="279"/>
    </location>
    <ligand>
        <name>[4Fe-4S] cluster</name>
        <dbReference type="ChEBI" id="CHEBI:49883"/>
        <label>2</label>
        <note>4Fe-4S-substrate</note>
    </ligand>
</feature>
<keyword evidence="8 12" id="KW-0342">GTP-binding</keyword>
<feature type="binding site" evidence="12">
    <location>
        <position position="74"/>
    </location>
    <ligand>
        <name>GTP</name>
        <dbReference type="ChEBI" id="CHEBI:37565"/>
    </ligand>
</feature>
<dbReference type="PANTHER" id="PTHR22960:SF0">
    <property type="entry name" value="MOLYBDENUM COFACTOR BIOSYNTHESIS PROTEIN 1"/>
    <property type="match status" value="1"/>
</dbReference>
<keyword evidence="4 12" id="KW-0479">Metal-binding</keyword>
<proteinExistence type="inferred from homology"/>
<evidence type="ECO:0000256" key="6">
    <source>
        <dbReference type="ARBA" id="ARBA00023004"/>
    </source>
</evidence>
<reference evidence="15" key="1">
    <citation type="journal article" date="2019" name="Int. J. Syst. Evol. Microbiol.">
        <title>The Global Catalogue of Microorganisms (GCM) 10K type strain sequencing project: providing services to taxonomists for standard genome sequencing and annotation.</title>
        <authorList>
            <consortium name="The Broad Institute Genomics Platform"/>
            <consortium name="The Broad Institute Genome Sequencing Center for Infectious Disease"/>
            <person name="Wu L."/>
            <person name="Ma J."/>
        </authorList>
    </citation>
    <scope>NUCLEOTIDE SEQUENCE [LARGE SCALE GENOMIC DNA]</scope>
    <source>
        <strain evidence="15">CCUG 49452</strain>
    </source>
</reference>
<dbReference type="HAMAP" id="MF_01225_B">
    <property type="entry name" value="MoaA_B"/>
    <property type="match status" value="1"/>
</dbReference>
<dbReference type="CDD" id="cd01335">
    <property type="entry name" value="Radical_SAM"/>
    <property type="match status" value="1"/>
</dbReference>
<evidence type="ECO:0000256" key="4">
    <source>
        <dbReference type="ARBA" id="ARBA00022723"/>
    </source>
</evidence>
<feature type="binding site" evidence="12">
    <location>
        <position position="205"/>
    </location>
    <ligand>
        <name>S-adenosyl-L-methionine</name>
        <dbReference type="ChEBI" id="CHEBI:59789"/>
    </ligand>
</feature>
<dbReference type="Gene3D" id="3.20.20.70">
    <property type="entry name" value="Aldolase class I"/>
    <property type="match status" value="1"/>
</dbReference>
<comment type="catalytic activity">
    <reaction evidence="11 12">
        <text>GTP + AH2 + S-adenosyl-L-methionine = (8S)-3',8-cyclo-7,8-dihydroguanosine 5'-triphosphate + 5'-deoxyadenosine + L-methionine + A + H(+)</text>
        <dbReference type="Rhea" id="RHEA:49576"/>
        <dbReference type="ChEBI" id="CHEBI:13193"/>
        <dbReference type="ChEBI" id="CHEBI:15378"/>
        <dbReference type="ChEBI" id="CHEBI:17319"/>
        <dbReference type="ChEBI" id="CHEBI:17499"/>
        <dbReference type="ChEBI" id="CHEBI:37565"/>
        <dbReference type="ChEBI" id="CHEBI:57844"/>
        <dbReference type="ChEBI" id="CHEBI:59789"/>
        <dbReference type="ChEBI" id="CHEBI:131766"/>
        <dbReference type="EC" id="4.1.99.22"/>
    </reaction>
</comment>
<dbReference type="InterPro" id="IPR010505">
    <property type="entry name" value="MoaA_twitch"/>
</dbReference>
<keyword evidence="9 12" id="KW-0501">Molybdenum cofactor biosynthesis</keyword>
<comment type="similarity">
    <text evidence="12">Belongs to the radical SAM superfamily. MoaA family.</text>
</comment>
<dbReference type="Pfam" id="PF04055">
    <property type="entry name" value="Radical_SAM"/>
    <property type="match status" value="1"/>
</dbReference>
<evidence type="ECO:0000259" key="13">
    <source>
        <dbReference type="PROSITE" id="PS51918"/>
    </source>
</evidence>
<comment type="function">
    <text evidence="12">Catalyzes the cyclization of GTP to (8S)-3',8-cyclo-7,8-dihydroguanosine 5'-triphosphate.</text>
</comment>
<evidence type="ECO:0000256" key="1">
    <source>
        <dbReference type="ARBA" id="ARBA00012167"/>
    </source>
</evidence>
<feature type="domain" description="Radical SAM core" evidence="13">
    <location>
        <begin position="11"/>
        <end position="244"/>
    </location>
</feature>
<dbReference type="InterPro" id="IPR058240">
    <property type="entry name" value="rSAM_sf"/>
</dbReference>
<gene>
    <name evidence="12 14" type="primary">moaA</name>
    <name evidence="14" type="ORF">ACFO6X_07405</name>
</gene>
<dbReference type="CDD" id="cd21117">
    <property type="entry name" value="Twitch_MoaA"/>
    <property type="match status" value="1"/>
</dbReference>
<evidence type="ECO:0000256" key="10">
    <source>
        <dbReference type="ARBA" id="ARBA00023239"/>
    </source>
</evidence>
<keyword evidence="6 12" id="KW-0408">Iron</keyword>
<sequence length="358" mass="38959">MSALALPLTDTLGRPLRELRISVTDRCNFRCPYCMPAEVFGPNYPYLPRHAQLHFDEIVRLARLFLGQGVRKIRLTGGEPLLRPQLETLIAQLALLRTPEGQAVELTLTTNGTLLARKAAALRKAGLQRLTVSLDALDDAIFTRMNGVGFAVSEVLAGLTAAQAAGFTGTKVNMVVQRGVNEQDVLAMAQHFRGTGITLRLIEYMDVGQSNGWHMAAVVPNSELIARLQAVLPLVPLAPHHPGETAQRWGWANAQGQHDPTQGEIGLISSVTQAFCHTCNRARLAADGQVFTCLFASQGYDLRALLRGGADDTTLNEAIAQLWQGRHDRYSALRTPSASVRGPAVYPLHRIEMGYIGG</sequence>
<organism evidence="14 15">
    <name type="scientific">Giesbergeria sinuosa</name>
    <dbReference type="NCBI Taxonomy" id="80883"/>
    <lineage>
        <taxon>Bacteria</taxon>
        <taxon>Pseudomonadati</taxon>
        <taxon>Pseudomonadota</taxon>
        <taxon>Betaproteobacteria</taxon>
        <taxon>Burkholderiales</taxon>
        <taxon>Comamonadaceae</taxon>
        <taxon>Giesbergeria</taxon>
    </lineage>
</organism>
<feature type="binding site" evidence="12">
    <location>
        <position position="34"/>
    </location>
    <ligand>
        <name>[4Fe-4S] cluster</name>
        <dbReference type="ChEBI" id="CHEBI:49883"/>
        <label>1</label>
        <note>4Fe-4S-S-AdoMet</note>
    </ligand>
</feature>
<dbReference type="PROSITE" id="PS01305">
    <property type="entry name" value="MOAA_NIFB_PQQE"/>
    <property type="match status" value="1"/>
</dbReference>
<feature type="binding site" evidence="12">
    <location>
        <position position="27"/>
    </location>
    <ligand>
        <name>[4Fe-4S] cluster</name>
        <dbReference type="ChEBI" id="CHEBI:49883"/>
        <label>1</label>
        <note>4Fe-4S-S-AdoMet</note>
    </ligand>
</feature>
<keyword evidence="2 12" id="KW-0004">4Fe-4S</keyword>
<dbReference type="RefSeq" id="WP_382431582.1">
    <property type="nucleotide sequence ID" value="NZ_JBHSHJ010000004.1"/>
</dbReference>
<feature type="binding site" evidence="12">
    <location>
        <position position="133"/>
    </location>
    <ligand>
        <name>S-adenosyl-L-methionine</name>
        <dbReference type="ChEBI" id="CHEBI:59789"/>
    </ligand>
</feature>
<comment type="subunit">
    <text evidence="12">Monomer and homodimer.</text>
</comment>
<feature type="binding site" evidence="12">
    <location>
        <begin position="281"/>
        <end position="283"/>
    </location>
    <ligand>
        <name>GTP</name>
        <dbReference type="ChEBI" id="CHEBI:37565"/>
    </ligand>
</feature>
<evidence type="ECO:0000256" key="11">
    <source>
        <dbReference type="ARBA" id="ARBA00048697"/>
    </source>
</evidence>
<dbReference type="SMART" id="SM00729">
    <property type="entry name" value="Elp3"/>
    <property type="match status" value="1"/>
</dbReference>
<keyword evidence="5 12" id="KW-0547">Nucleotide-binding</keyword>
<feature type="binding site" evidence="12">
    <location>
        <position position="33"/>
    </location>
    <ligand>
        <name>S-adenosyl-L-methionine</name>
        <dbReference type="ChEBI" id="CHEBI:59789"/>
    </ligand>
</feature>
<evidence type="ECO:0000256" key="2">
    <source>
        <dbReference type="ARBA" id="ARBA00022485"/>
    </source>
</evidence>
<feature type="binding site" evidence="12">
    <location>
        <position position="293"/>
    </location>
    <ligand>
        <name>[4Fe-4S] cluster</name>
        <dbReference type="ChEBI" id="CHEBI:49883"/>
        <label>2</label>
        <note>4Fe-4S-substrate</note>
    </ligand>
</feature>
<comment type="caution">
    <text evidence="14">The sequence shown here is derived from an EMBL/GenBank/DDBJ whole genome shotgun (WGS) entry which is preliminary data.</text>
</comment>
<dbReference type="PANTHER" id="PTHR22960">
    <property type="entry name" value="MOLYBDOPTERIN COFACTOR SYNTHESIS PROTEIN A"/>
    <property type="match status" value="1"/>
</dbReference>
<accession>A0ABV9QC42</accession>
<name>A0ABV9QC42_9BURK</name>
<keyword evidence="10 12" id="KW-0456">Lyase</keyword>
<dbReference type="InterPro" id="IPR000385">
    <property type="entry name" value="MoaA_NifB_PqqE_Fe-S-bd_CS"/>
</dbReference>
<feature type="binding site" evidence="12">
    <location>
        <position position="31"/>
    </location>
    <ligand>
        <name>[4Fe-4S] cluster</name>
        <dbReference type="ChEBI" id="CHEBI:49883"/>
        <label>1</label>
        <note>4Fe-4S-S-AdoMet</note>
    </ligand>
</feature>
<dbReference type="GO" id="GO:0061798">
    <property type="term" value="F:GTP 3',8'-cyclase activity"/>
    <property type="evidence" value="ECO:0007669"/>
    <property type="project" value="UniProtKB-EC"/>
</dbReference>
<dbReference type="NCBIfam" id="TIGR02666">
    <property type="entry name" value="moaA"/>
    <property type="match status" value="1"/>
</dbReference>
<keyword evidence="15" id="KW-1185">Reference proteome</keyword>
<dbReference type="SFLD" id="SFLDG01383">
    <property type="entry name" value="cyclic_pyranopterin_phosphate"/>
    <property type="match status" value="1"/>
</dbReference>
<evidence type="ECO:0000256" key="5">
    <source>
        <dbReference type="ARBA" id="ARBA00022741"/>
    </source>
</evidence>
<dbReference type="EC" id="4.1.99.22" evidence="1 12"/>
<keyword evidence="7 12" id="KW-0411">Iron-sulfur</keyword>
<dbReference type="SFLD" id="SFLDG01386">
    <property type="entry name" value="main_SPASM_domain-containing"/>
    <property type="match status" value="1"/>
</dbReference>
<evidence type="ECO:0000256" key="12">
    <source>
        <dbReference type="HAMAP-Rule" id="MF_01225"/>
    </source>
</evidence>
<evidence type="ECO:0000256" key="8">
    <source>
        <dbReference type="ARBA" id="ARBA00023134"/>
    </source>
</evidence>
<dbReference type="InterPro" id="IPR006638">
    <property type="entry name" value="Elp3/MiaA/NifB-like_rSAM"/>
</dbReference>
<keyword evidence="3 12" id="KW-0949">S-adenosyl-L-methionine</keyword>
<feature type="binding site" evidence="12">
    <location>
        <position position="171"/>
    </location>
    <ligand>
        <name>GTP</name>
        <dbReference type="ChEBI" id="CHEBI:37565"/>
    </ligand>
</feature>
<feature type="binding site" evidence="12">
    <location>
        <position position="276"/>
    </location>
    <ligand>
        <name>[4Fe-4S] cluster</name>
        <dbReference type="ChEBI" id="CHEBI:49883"/>
        <label>2</label>
        <note>4Fe-4S-substrate</note>
    </ligand>
</feature>
<comment type="pathway">
    <text evidence="12">Cofactor biosynthesis; molybdopterin biosynthesis.</text>
</comment>
<evidence type="ECO:0000256" key="3">
    <source>
        <dbReference type="ARBA" id="ARBA00022691"/>
    </source>
</evidence>
<dbReference type="InterPro" id="IPR040064">
    <property type="entry name" value="MoaA-like"/>
</dbReference>
<feature type="binding site" evidence="12">
    <location>
        <position position="20"/>
    </location>
    <ligand>
        <name>GTP</name>
        <dbReference type="ChEBI" id="CHEBI:37565"/>
    </ligand>
</feature>
<dbReference type="InterPro" id="IPR013785">
    <property type="entry name" value="Aldolase_TIM"/>
</dbReference>
<dbReference type="SUPFAM" id="SSF102114">
    <property type="entry name" value="Radical SAM enzymes"/>
    <property type="match status" value="1"/>
</dbReference>
<dbReference type="InterPro" id="IPR050105">
    <property type="entry name" value="MoCo_biosynth_MoaA/MoaC"/>
</dbReference>
<feature type="binding site" evidence="12">
    <location>
        <position position="109"/>
    </location>
    <ligand>
        <name>GTP</name>
        <dbReference type="ChEBI" id="CHEBI:37565"/>
    </ligand>
</feature>
<evidence type="ECO:0000313" key="15">
    <source>
        <dbReference type="Proteomes" id="UP001596001"/>
    </source>
</evidence>
<protein>
    <recommendedName>
        <fullName evidence="1 12">GTP 3',8-cyclase</fullName>
        <ecNumber evidence="1 12">4.1.99.22</ecNumber>
    </recommendedName>
    <alternativeName>
        <fullName evidence="12">Molybdenum cofactor biosynthesis protein A</fullName>
    </alternativeName>
</protein>
<dbReference type="SFLD" id="SFLDG01067">
    <property type="entry name" value="SPASM/twitch_domain_containing"/>
    <property type="match status" value="1"/>
</dbReference>
<dbReference type="InterPro" id="IPR007197">
    <property type="entry name" value="rSAM"/>
</dbReference>
<comment type="cofactor">
    <cofactor evidence="12">
        <name>[4Fe-4S] cluster</name>
        <dbReference type="ChEBI" id="CHEBI:49883"/>
    </cofactor>
    <text evidence="12">Binds 2 [4Fe-4S] clusters. Binds 1 [4Fe-4S] cluster coordinated with 3 cysteines and an exchangeable S-adenosyl-L-methionine and 1 [4Fe-4S] cluster coordinated with 3 cysteines and the GTP-derived substrate.</text>
</comment>
<dbReference type="InterPro" id="IPR013483">
    <property type="entry name" value="MoaA"/>
</dbReference>
<dbReference type="Proteomes" id="UP001596001">
    <property type="component" value="Unassembled WGS sequence"/>
</dbReference>
<dbReference type="Pfam" id="PF06463">
    <property type="entry name" value="Mob_synth_C"/>
    <property type="match status" value="1"/>
</dbReference>
<evidence type="ECO:0000313" key="14">
    <source>
        <dbReference type="EMBL" id="MFC4788809.1"/>
    </source>
</evidence>